<comment type="caution">
    <text evidence="1">The sequence shown here is derived from an EMBL/GenBank/DDBJ whole genome shotgun (WGS) entry which is preliminary data.</text>
</comment>
<organism evidence="1 2">
    <name type="scientific">Jeotgalibacillus terrae</name>
    <dbReference type="NCBI Taxonomy" id="587735"/>
    <lineage>
        <taxon>Bacteria</taxon>
        <taxon>Bacillati</taxon>
        <taxon>Bacillota</taxon>
        <taxon>Bacilli</taxon>
        <taxon>Bacillales</taxon>
        <taxon>Caryophanaceae</taxon>
        <taxon>Jeotgalibacillus</taxon>
    </lineage>
</organism>
<name>A0ABW5ZJM6_9BACL</name>
<dbReference type="Proteomes" id="UP001597561">
    <property type="component" value="Unassembled WGS sequence"/>
</dbReference>
<dbReference type="EMBL" id="JBHUPG010000019">
    <property type="protein sequence ID" value="MFD2912273.1"/>
    <property type="molecule type" value="Genomic_DNA"/>
</dbReference>
<sequence length="46" mass="5183">MSTGKLTITKEEEQCIRLWAEQAESAPHPLPVEEAIVSDIKKKSPY</sequence>
<keyword evidence="2" id="KW-1185">Reference proteome</keyword>
<gene>
    <name evidence="1" type="ORF">ACFS5P_10345</name>
</gene>
<proteinExistence type="predicted"/>
<accession>A0ABW5ZJM6</accession>
<evidence type="ECO:0000313" key="2">
    <source>
        <dbReference type="Proteomes" id="UP001597561"/>
    </source>
</evidence>
<reference evidence="2" key="1">
    <citation type="journal article" date="2019" name="Int. J. Syst. Evol. Microbiol.">
        <title>The Global Catalogue of Microorganisms (GCM) 10K type strain sequencing project: providing services to taxonomists for standard genome sequencing and annotation.</title>
        <authorList>
            <consortium name="The Broad Institute Genomics Platform"/>
            <consortium name="The Broad Institute Genome Sequencing Center for Infectious Disease"/>
            <person name="Wu L."/>
            <person name="Ma J."/>
        </authorList>
    </citation>
    <scope>NUCLEOTIDE SEQUENCE [LARGE SCALE GENOMIC DNA]</scope>
    <source>
        <strain evidence="2">KCTC 13528</strain>
    </source>
</reference>
<dbReference type="RefSeq" id="WP_204728837.1">
    <property type="nucleotide sequence ID" value="NZ_JAFBDK010000005.1"/>
</dbReference>
<evidence type="ECO:0000313" key="1">
    <source>
        <dbReference type="EMBL" id="MFD2912273.1"/>
    </source>
</evidence>
<protein>
    <submittedName>
        <fullName evidence="1">Uncharacterized protein</fullName>
    </submittedName>
</protein>